<name>A0A075MTX2_9ARCH</name>
<reference evidence="1 2" key="1">
    <citation type="journal article" date="2014" name="PLoS ONE">
        <title>Genome Sequence of Candidatus Nitrososphaera evergladensis from Group I.1b Enriched from Everglades Soil Reveals Novel Genomic Features of the Ammonia-Oxidizing Archaea.</title>
        <authorList>
            <person name="Zhalnina K.V."/>
            <person name="Dias R."/>
            <person name="Leonard M.T."/>
            <person name="Dorr de Quadros P."/>
            <person name="Camargo F.A."/>
            <person name="Drew J.C."/>
            <person name="Farmerie W.G."/>
            <person name="Daroub S.H."/>
            <person name="Triplett E.W."/>
        </authorList>
    </citation>
    <scope>NUCLEOTIDE SEQUENCE [LARGE SCALE GENOMIC DNA]</scope>
    <source>
        <strain evidence="1 2">SR1</strain>
    </source>
</reference>
<dbReference type="AlphaFoldDB" id="A0A075MTX2"/>
<evidence type="ECO:0000313" key="1">
    <source>
        <dbReference type="EMBL" id="AIF85101.1"/>
    </source>
</evidence>
<organism evidence="1 2">
    <name type="scientific">Candidatus Nitrososphaera evergladensis SR1</name>
    <dbReference type="NCBI Taxonomy" id="1459636"/>
    <lineage>
        <taxon>Archaea</taxon>
        <taxon>Nitrososphaerota</taxon>
        <taxon>Nitrososphaeria</taxon>
        <taxon>Nitrososphaerales</taxon>
        <taxon>Nitrososphaeraceae</taxon>
        <taxon>Nitrososphaera</taxon>
    </lineage>
</organism>
<dbReference type="KEGG" id="nev:NTE_03067"/>
<protein>
    <submittedName>
        <fullName evidence="1">Uncharacterized protein</fullName>
    </submittedName>
</protein>
<dbReference type="Proteomes" id="UP000028194">
    <property type="component" value="Chromosome"/>
</dbReference>
<accession>A0A075MTX2</accession>
<dbReference type="EMBL" id="CP007174">
    <property type="protein sequence ID" value="AIF85101.1"/>
    <property type="molecule type" value="Genomic_DNA"/>
</dbReference>
<evidence type="ECO:0000313" key="2">
    <source>
        <dbReference type="Proteomes" id="UP000028194"/>
    </source>
</evidence>
<sequence length="99" mass="11430">MTINLMLWVENGLINILIRTNVAERRSDKNTVTFTKSFHKFVMRNLHGDAAVLTPQECQKILCQYHRALASITFDQVLATMVIFGFYFDQIEIPIPDGR</sequence>
<keyword evidence="2" id="KW-1185">Reference proteome</keyword>
<dbReference type="HOGENOM" id="CLU_181205_0_0_2"/>
<gene>
    <name evidence="1" type="ORF">NTE_03067</name>
</gene>
<proteinExistence type="predicted"/>